<feature type="domain" description="HTH lysR-type" evidence="5">
    <location>
        <begin position="5"/>
        <end position="62"/>
    </location>
</feature>
<reference evidence="6 7" key="1">
    <citation type="journal article" date="2015" name="Antonie Van Leeuwenhoek">
        <title>Bosea vaviloviae sp. nov., a new species of slow-growing rhizobia isolated from nodules of the relict species Vavilovia formosa (Stev.) Fed.</title>
        <authorList>
            <person name="Safronova V.I."/>
            <person name="Kuznetsova I.G."/>
            <person name="Sazanova A.L."/>
            <person name="Kimeklis A.K."/>
            <person name="Belimov A.A."/>
            <person name="Andronov E.E."/>
            <person name="Pinaev A.G."/>
            <person name="Chizhevskaya E.P."/>
            <person name="Pukhaev A.R."/>
            <person name="Popov K.P."/>
            <person name="Willems A."/>
            <person name="Tikhonovich I.A."/>
        </authorList>
    </citation>
    <scope>NUCLEOTIDE SEQUENCE [LARGE SCALE GENOMIC DNA]</scope>
    <source>
        <strain evidence="6 7">Vaf18</strain>
    </source>
</reference>
<dbReference type="InterPro" id="IPR005119">
    <property type="entry name" value="LysR_subst-bd"/>
</dbReference>
<dbReference type="Proteomes" id="UP000094969">
    <property type="component" value="Chromosome"/>
</dbReference>
<gene>
    <name evidence="6" type="ORF">BHK69_13985</name>
</gene>
<sequence>MQRMPPLATLRAFDAAARHLNFRLAAEELNVTHGAVAQQIRALEASLGVPLFEREPRGLALTPTGRAFHPQIRRAFALIAGAMAAIEPTQERERRGVTVTVTPSFAARWLIPRLGSFSALAPDVEVRVLASEATERLGGPGLPDLAVRLSAPPFDRALEAERLLADDLFPVCSPTLAATLATPADLLTTTLLHDAHDAWPLWLELANAQAPLTAGKRFSQTALALGAALDGQGIALAPFALVADDIAQHRLIAPFGTDIRLVSERAFYLLTPKLARTRPEVSLFRAWLLEESKPRPQPGA</sequence>
<dbReference type="PANTHER" id="PTHR30537:SF74">
    <property type="entry name" value="HTH-TYPE TRANSCRIPTIONAL REGULATOR TRPI"/>
    <property type="match status" value="1"/>
</dbReference>
<keyword evidence="4" id="KW-0804">Transcription</keyword>
<dbReference type="InterPro" id="IPR000847">
    <property type="entry name" value="LysR_HTH_N"/>
</dbReference>
<dbReference type="SUPFAM" id="SSF53850">
    <property type="entry name" value="Periplasmic binding protein-like II"/>
    <property type="match status" value="1"/>
</dbReference>
<evidence type="ECO:0000313" key="6">
    <source>
        <dbReference type="EMBL" id="AOO81418.1"/>
    </source>
</evidence>
<dbReference type="GO" id="GO:0006351">
    <property type="term" value="P:DNA-templated transcription"/>
    <property type="evidence" value="ECO:0007669"/>
    <property type="project" value="TreeGrafter"/>
</dbReference>
<dbReference type="OrthoDB" id="9793571at2"/>
<evidence type="ECO:0000259" key="5">
    <source>
        <dbReference type="PROSITE" id="PS50931"/>
    </source>
</evidence>
<dbReference type="CDD" id="cd08432">
    <property type="entry name" value="PBP2_GcdR_TrpI_HvrB_AmpR_like"/>
    <property type="match status" value="1"/>
</dbReference>
<evidence type="ECO:0000256" key="1">
    <source>
        <dbReference type="ARBA" id="ARBA00009437"/>
    </source>
</evidence>
<dbReference type="GO" id="GO:0043565">
    <property type="term" value="F:sequence-specific DNA binding"/>
    <property type="evidence" value="ECO:0007669"/>
    <property type="project" value="TreeGrafter"/>
</dbReference>
<dbReference type="Gene3D" id="3.40.190.10">
    <property type="entry name" value="Periplasmic binding protein-like II"/>
    <property type="match status" value="2"/>
</dbReference>
<dbReference type="STRING" id="1526658.BHK69_13985"/>
<dbReference type="Gene3D" id="1.10.10.10">
    <property type="entry name" value="Winged helix-like DNA-binding domain superfamily/Winged helix DNA-binding domain"/>
    <property type="match status" value="1"/>
</dbReference>
<dbReference type="KEGG" id="bvv:BHK69_13985"/>
<proteinExistence type="inferred from homology"/>
<dbReference type="PROSITE" id="PS50931">
    <property type="entry name" value="HTH_LYSR"/>
    <property type="match status" value="1"/>
</dbReference>
<protein>
    <recommendedName>
        <fullName evidence="5">HTH lysR-type domain-containing protein</fullName>
    </recommendedName>
</protein>
<keyword evidence="3" id="KW-0238">DNA-binding</keyword>
<accession>A0A1D7U220</accession>
<keyword evidence="2" id="KW-0805">Transcription regulation</keyword>
<evidence type="ECO:0000256" key="3">
    <source>
        <dbReference type="ARBA" id="ARBA00023125"/>
    </source>
</evidence>
<dbReference type="GO" id="GO:0003700">
    <property type="term" value="F:DNA-binding transcription factor activity"/>
    <property type="evidence" value="ECO:0007669"/>
    <property type="project" value="InterPro"/>
</dbReference>
<dbReference type="InterPro" id="IPR036388">
    <property type="entry name" value="WH-like_DNA-bd_sf"/>
</dbReference>
<evidence type="ECO:0000256" key="4">
    <source>
        <dbReference type="ARBA" id="ARBA00023163"/>
    </source>
</evidence>
<dbReference type="InterPro" id="IPR058163">
    <property type="entry name" value="LysR-type_TF_proteobact-type"/>
</dbReference>
<comment type="similarity">
    <text evidence="1">Belongs to the LysR transcriptional regulatory family.</text>
</comment>
<organism evidence="6 7">
    <name type="scientific">Bosea vaviloviae</name>
    <dbReference type="NCBI Taxonomy" id="1526658"/>
    <lineage>
        <taxon>Bacteria</taxon>
        <taxon>Pseudomonadati</taxon>
        <taxon>Pseudomonadota</taxon>
        <taxon>Alphaproteobacteria</taxon>
        <taxon>Hyphomicrobiales</taxon>
        <taxon>Boseaceae</taxon>
        <taxon>Bosea</taxon>
    </lineage>
</organism>
<dbReference type="PANTHER" id="PTHR30537">
    <property type="entry name" value="HTH-TYPE TRANSCRIPTIONAL REGULATOR"/>
    <property type="match status" value="1"/>
</dbReference>
<dbReference type="SUPFAM" id="SSF46785">
    <property type="entry name" value="Winged helix' DNA-binding domain"/>
    <property type="match status" value="1"/>
</dbReference>
<dbReference type="AlphaFoldDB" id="A0A1D7U220"/>
<evidence type="ECO:0000256" key="2">
    <source>
        <dbReference type="ARBA" id="ARBA00023015"/>
    </source>
</evidence>
<dbReference type="Pfam" id="PF00126">
    <property type="entry name" value="HTH_1"/>
    <property type="match status" value="1"/>
</dbReference>
<name>A0A1D7U220_9HYPH</name>
<dbReference type="Pfam" id="PF03466">
    <property type="entry name" value="LysR_substrate"/>
    <property type="match status" value="1"/>
</dbReference>
<keyword evidence="7" id="KW-1185">Reference proteome</keyword>
<evidence type="ECO:0000313" key="7">
    <source>
        <dbReference type="Proteomes" id="UP000094969"/>
    </source>
</evidence>
<dbReference type="InterPro" id="IPR036390">
    <property type="entry name" value="WH_DNA-bd_sf"/>
</dbReference>
<dbReference type="EMBL" id="CP017147">
    <property type="protein sequence ID" value="AOO81418.1"/>
    <property type="molecule type" value="Genomic_DNA"/>
</dbReference>
<dbReference type="PRINTS" id="PR00039">
    <property type="entry name" value="HTHLYSR"/>
</dbReference>